<accession>G6EH69</accession>
<dbReference type="InterPro" id="IPR008962">
    <property type="entry name" value="PapD-like_sf"/>
</dbReference>
<dbReference type="PATRIC" id="fig|1088721.3.peg.3639"/>
<evidence type="ECO:0000313" key="3">
    <source>
        <dbReference type="Proteomes" id="UP000004030"/>
    </source>
</evidence>
<dbReference type="EMBL" id="AGFM01000058">
    <property type="protein sequence ID" value="EHJ59358.1"/>
    <property type="molecule type" value="Genomic_DNA"/>
</dbReference>
<feature type="domain" description="Pili assembly chaperone N-terminal" evidence="1">
    <location>
        <begin position="43"/>
        <end position="157"/>
    </location>
</feature>
<dbReference type="GO" id="GO:0030288">
    <property type="term" value="C:outer membrane-bounded periplasmic space"/>
    <property type="evidence" value="ECO:0007669"/>
    <property type="project" value="InterPro"/>
</dbReference>
<dbReference type="InterPro" id="IPR013783">
    <property type="entry name" value="Ig-like_fold"/>
</dbReference>
<protein>
    <submittedName>
        <fullName evidence="2">Fimbrial chaperone protein</fullName>
    </submittedName>
</protein>
<dbReference type="InterPro" id="IPR050643">
    <property type="entry name" value="Periplasmic_pilus_chap"/>
</dbReference>
<gene>
    <name evidence="2" type="ORF">NSU_3690</name>
</gene>
<dbReference type="PANTHER" id="PTHR30251">
    <property type="entry name" value="PILUS ASSEMBLY CHAPERONE"/>
    <property type="match status" value="1"/>
</dbReference>
<evidence type="ECO:0000313" key="2">
    <source>
        <dbReference type="EMBL" id="EHJ59358.1"/>
    </source>
</evidence>
<proteinExistence type="predicted"/>
<organism evidence="2 3">
    <name type="scientific">Novosphingobium pentaromativorans US6-1</name>
    <dbReference type="NCBI Taxonomy" id="1088721"/>
    <lineage>
        <taxon>Bacteria</taxon>
        <taxon>Pseudomonadati</taxon>
        <taxon>Pseudomonadota</taxon>
        <taxon>Alphaproteobacteria</taxon>
        <taxon>Sphingomonadales</taxon>
        <taxon>Sphingomonadaceae</taxon>
        <taxon>Novosphingobium</taxon>
    </lineage>
</organism>
<dbReference type="SUPFAM" id="SSF49354">
    <property type="entry name" value="PapD-like"/>
    <property type="match status" value="1"/>
</dbReference>
<name>G6EH69_9SPHN</name>
<dbReference type="Gene3D" id="2.60.40.10">
    <property type="entry name" value="Immunoglobulins"/>
    <property type="match status" value="1"/>
</dbReference>
<dbReference type="GO" id="GO:0071555">
    <property type="term" value="P:cell wall organization"/>
    <property type="evidence" value="ECO:0007669"/>
    <property type="project" value="InterPro"/>
</dbReference>
<dbReference type="eggNOG" id="COG3121">
    <property type="taxonomic scope" value="Bacteria"/>
</dbReference>
<dbReference type="Proteomes" id="UP000004030">
    <property type="component" value="Unassembled WGS sequence"/>
</dbReference>
<dbReference type="Pfam" id="PF00345">
    <property type="entry name" value="PapD_N"/>
    <property type="match status" value="1"/>
</dbReference>
<dbReference type="InterPro" id="IPR016147">
    <property type="entry name" value="Pili_assmbl_chaperone_N"/>
</dbReference>
<sequence length="251" mass="26698">MAMGEAKEPASMAASLIAAAIALLPLRAWAATVLIWPIDPAIEAGRAGTELWLENRGSSDVVLQVRVLSWSQEEGREVHSEQDEVLASPPMVKVVPGVRQLVRLVMAKPEPREREGAYRVIVDEIPAVTGKPAEKQTATALRFRMRYSIPLFVAPKQSGAMATQPQLSCRLNPGGRRIRLTNTGTVHARLADAVLDSANGSVPLAQGLLGYVLPGSIMEWAVPGKATSSGTLLAKVNGNAKQVALGACMPL</sequence>
<reference evidence="2 3" key="1">
    <citation type="journal article" date="2012" name="J. Bacteriol.">
        <title>Genome sequence of benzo(a)pyrene-degrading bacterium Novosphingobium pentaromativorans US6-1.</title>
        <authorList>
            <person name="Luo Y.R."/>
            <person name="Kang S.G."/>
            <person name="Kim S.J."/>
            <person name="Kim M.R."/>
            <person name="Li N."/>
            <person name="Lee J.H."/>
            <person name="Kwon K.K."/>
        </authorList>
    </citation>
    <scope>NUCLEOTIDE SEQUENCE [LARGE SCALE GENOMIC DNA]</scope>
    <source>
        <strain evidence="2 3">US6-1</strain>
    </source>
</reference>
<comment type="caution">
    <text evidence="2">The sequence shown here is derived from an EMBL/GenBank/DDBJ whole genome shotgun (WGS) entry which is preliminary data.</text>
</comment>
<keyword evidence="3" id="KW-1185">Reference proteome</keyword>
<dbReference type="PANTHER" id="PTHR30251:SF4">
    <property type="entry name" value="SLR1668 PROTEIN"/>
    <property type="match status" value="1"/>
</dbReference>
<evidence type="ECO:0000259" key="1">
    <source>
        <dbReference type="Pfam" id="PF00345"/>
    </source>
</evidence>
<dbReference type="AlphaFoldDB" id="G6EH69"/>